<keyword evidence="3" id="KW-1185">Reference proteome</keyword>
<dbReference type="Proteomes" id="UP000589896">
    <property type="component" value="Unassembled WGS sequence"/>
</dbReference>
<gene>
    <name evidence="2" type="ORF">H0E82_00240</name>
</gene>
<feature type="domain" description="ApeI dehydratase-like" evidence="1">
    <location>
        <begin position="4"/>
        <end position="93"/>
    </location>
</feature>
<evidence type="ECO:0000259" key="1">
    <source>
        <dbReference type="Pfam" id="PF22818"/>
    </source>
</evidence>
<proteinExistence type="predicted"/>
<protein>
    <recommendedName>
        <fullName evidence="1">ApeI dehydratase-like domain-containing protein</fullName>
    </recommendedName>
</protein>
<dbReference type="InterPro" id="IPR029069">
    <property type="entry name" value="HotDog_dom_sf"/>
</dbReference>
<accession>A0A7Z0TXC0</accession>
<dbReference type="RefSeq" id="WP_180542959.1">
    <property type="nucleotide sequence ID" value="NZ_JACCJZ010000001.1"/>
</dbReference>
<reference evidence="2 3" key="1">
    <citation type="submission" date="2020-07" db="EMBL/GenBank/DDBJ databases">
        <title>isolation of Luteimonas sp. SJ-16.</title>
        <authorList>
            <person name="Huang X.-X."/>
            <person name="Xu L."/>
            <person name="Sun J.-Q."/>
        </authorList>
    </citation>
    <scope>NUCLEOTIDE SEQUENCE [LARGE SCALE GENOMIC DNA]</scope>
    <source>
        <strain evidence="2 3">SJ-16</strain>
    </source>
</reference>
<sequence length="103" mass="11056">MSRAALRVPGTHPCLPGHFPGHPLVPGVVILDRVVAAIEAEHGPLGALRLPQTKFVQPLLPDEEAEIAFEPATATEGRRWRFRVERAGILLASGELVAADAPR</sequence>
<evidence type="ECO:0000313" key="3">
    <source>
        <dbReference type="Proteomes" id="UP000589896"/>
    </source>
</evidence>
<dbReference type="InterPro" id="IPR054545">
    <property type="entry name" value="ApeI-like"/>
</dbReference>
<evidence type="ECO:0000313" key="2">
    <source>
        <dbReference type="EMBL" id="NYZ61192.1"/>
    </source>
</evidence>
<dbReference type="EMBL" id="JACCJZ010000001">
    <property type="protein sequence ID" value="NYZ61192.1"/>
    <property type="molecule type" value="Genomic_DNA"/>
</dbReference>
<comment type="caution">
    <text evidence="2">The sequence shown here is derived from an EMBL/GenBank/DDBJ whole genome shotgun (WGS) entry which is preliminary data.</text>
</comment>
<dbReference type="Gene3D" id="3.10.129.10">
    <property type="entry name" value="Hotdog Thioesterase"/>
    <property type="match status" value="1"/>
</dbReference>
<organism evidence="2 3">
    <name type="scientific">Luteimonas deserti</name>
    <dbReference type="NCBI Taxonomy" id="2752306"/>
    <lineage>
        <taxon>Bacteria</taxon>
        <taxon>Pseudomonadati</taxon>
        <taxon>Pseudomonadota</taxon>
        <taxon>Gammaproteobacteria</taxon>
        <taxon>Lysobacterales</taxon>
        <taxon>Lysobacteraceae</taxon>
        <taxon>Luteimonas</taxon>
    </lineage>
</organism>
<dbReference type="AlphaFoldDB" id="A0A7Z0TXC0"/>
<dbReference type="SUPFAM" id="SSF54637">
    <property type="entry name" value="Thioesterase/thiol ester dehydrase-isomerase"/>
    <property type="match status" value="1"/>
</dbReference>
<dbReference type="Pfam" id="PF22818">
    <property type="entry name" value="ApeI-like"/>
    <property type="match status" value="1"/>
</dbReference>
<name>A0A7Z0TXC0_9GAMM</name>